<organism evidence="5 6">
    <name type="scientific">Haloferax namakaokahaiae</name>
    <dbReference type="NCBI Taxonomy" id="1748331"/>
    <lineage>
        <taxon>Archaea</taxon>
        <taxon>Methanobacteriati</taxon>
        <taxon>Methanobacteriota</taxon>
        <taxon>Stenosarchaea group</taxon>
        <taxon>Halobacteria</taxon>
        <taxon>Halobacteriales</taxon>
        <taxon>Haloferacaceae</taxon>
        <taxon>Haloferax</taxon>
    </lineage>
</organism>
<evidence type="ECO:0000313" key="6">
    <source>
        <dbReference type="Proteomes" id="UP001596481"/>
    </source>
</evidence>
<accession>A0ABD5ZGH7</accession>
<dbReference type="AlphaFoldDB" id="A0ABD5ZGH7"/>
<reference evidence="5 6" key="1">
    <citation type="journal article" date="2019" name="Int. J. Syst. Evol. Microbiol.">
        <title>The Global Catalogue of Microorganisms (GCM) 10K type strain sequencing project: providing services to taxonomists for standard genome sequencing and annotation.</title>
        <authorList>
            <consortium name="The Broad Institute Genomics Platform"/>
            <consortium name="The Broad Institute Genome Sequencing Center for Infectious Disease"/>
            <person name="Wu L."/>
            <person name="Ma J."/>
        </authorList>
    </citation>
    <scope>NUCLEOTIDE SEQUENCE [LARGE SCALE GENOMIC DNA]</scope>
    <source>
        <strain evidence="5 6">DSM 29988</strain>
    </source>
</reference>
<evidence type="ECO:0000256" key="2">
    <source>
        <dbReference type="ARBA" id="ARBA00023163"/>
    </source>
</evidence>
<dbReference type="Proteomes" id="UP001596481">
    <property type="component" value="Unassembled WGS sequence"/>
</dbReference>
<sequence length="220" mass="24643">MSLIAEVELPISVFCLGRVADIDTLELELEPFIPTAVSEGCTVWVRGELASEYGERAKAIPEVSEITMLETVPDGALYEVVVDHEENPLLSAFSAFDITLLACSSTGESWTLELRLRSHTALRELRARCVTEQIDMDVTRLVTLEEYETPIERRLTDGQREALLLALDHGYFDDRRRTSLAELGTELGISRQAVAARLRRAYRCLAEAVSDETPNEERIT</sequence>
<evidence type="ECO:0000259" key="4">
    <source>
        <dbReference type="Pfam" id="PF15915"/>
    </source>
</evidence>
<feature type="domain" description="HTH bat-type" evidence="3">
    <location>
        <begin position="155"/>
        <end position="205"/>
    </location>
</feature>
<proteinExistence type="predicted"/>
<feature type="domain" description="Bacterioopsin transcriptional activator GAF and HTH associated" evidence="4">
    <location>
        <begin position="13"/>
        <end position="143"/>
    </location>
</feature>
<keyword evidence="6" id="KW-1185">Reference proteome</keyword>
<comment type="caution">
    <text evidence="5">The sequence shown here is derived from an EMBL/GenBank/DDBJ whole genome shotgun (WGS) entry which is preliminary data.</text>
</comment>
<evidence type="ECO:0000313" key="5">
    <source>
        <dbReference type="EMBL" id="MFC7204346.1"/>
    </source>
</evidence>
<protein>
    <submittedName>
        <fullName evidence="5">Helix-turn-helix domain-containing protein</fullName>
    </submittedName>
</protein>
<gene>
    <name evidence="5" type="ORF">ACFQJC_12535</name>
</gene>
<dbReference type="Pfam" id="PF15915">
    <property type="entry name" value="BAT"/>
    <property type="match status" value="1"/>
</dbReference>
<dbReference type="Pfam" id="PF04967">
    <property type="entry name" value="HTH_10"/>
    <property type="match status" value="1"/>
</dbReference>
<dbReference type="PANTHER" id="PTHR34236">
    <property type="entry name" value="DIMETHYL SULFOXIDE REDUCTASE TRANSCRIPTIONAL ACTIVATOR"/>
    <property type="match status" value="1"/>
</dbReference>
<dbReference type="InterPro" id="IPR031803">
    <property type="entry name" value="BAT_GAF/HTH-assoc"/>
</dbReference>
<dbReference type="InterPro" id="IPR036388">
    <property type="entry name" value="WH-like_DNA-bd_sf"/>
</dbReference>
<name>A0ABD5ZGH7_9EURY</name>
<dbReference type="EMBL" id="JBHTAA010000005">
    <property type="protein sequence ID" value="MFC7204346.1"/>
    <property type="molecule type" value="Genomic_DNA"/>
</dbReference>
<dbReference type="PANTHER" id="PTHR34236:SF1">
    <property type="entry name" value="DIMETHYL SULFOXIDE REDUCTASE TRANSCRIPTIONAL ACTIVATOR"/>
    <property type="match status" value="1"/>
</dbReference>
<dbReference type="SUPFAM" id="SSF88659">
    <property type="entry name" value="Sigma3 and sigma4 domains of RNA polymerase sigma factors"/>
    <property type="match status" value="1"/>
</dbReference>
<evidence type="ECO:0000256" key="1">
    <source>
        <dbReference type="ARBA" id="ARBA00023015"/>
    </source>
</evidence>
<dbReference type="InterPro" id="IPR007050">
    <property type="entry name" value="HTH_bacterioopsin"/>
</dbReference>
<dbReference type="InterPro" id="IPR013324">
    <property type="entry name" value="RNA_pol_sigma_r3/r4-like"/>
</dbReference>
<dbReference type="RefSeq" id="WP_390223966.1">
    <property type="nucleotide sequence ID" value="NZ_JBHTAA010000005.1"/>
</dbReference>
<keyword evidence="1" id="KW-0805">Transcription regulation</keyword>
<dbReference type="Gene3D" id="1.10.10.10">
    <property type="entry name" value="Winged helix-like DNA-binding domain superfamily/Winged helix DNA-binding domain"/>
    <property type="match status" value="1"/>
</dbReference>
<keyword evidence="2" id="KW-0804">Transcription</keyword>
<evidence type="ECO:0000259" key="3">
    <source>
        <dbReference type="Pfam" id="PF04967"/>
    </source>
</evidence>